<dbReference type="PANTHER" id="PTHR44329:SF214">
    <property type="entry name" value="PROTEIN KINASE DOMAIN-CONTAINING PROTEIN"/>
    <property type="match status" value="1"/>
</dbReference>
<sequence>MLGDLEAFGHAASVAAAARGKGVDALLNASPLSPFSRAESSEMELSILEKVNGLQQQLALVNASPLLGLPEAAELLADNLDVDLVAIYVTPKDDPSASVLLAAHGRGACTLQRCPVVRAPQAAGECRRIGAACSLHVQDAARPGAAVEPAELCQGAHALRSFVQVPIGTAGSPLGALLLAKSTPSAFEGPWWQVGLQLAAASLLPHVRQGQVERMARLLQRMDSMEDPFQLIAVLLKSASDFLLKACTLRATARLALLPPRAGAEALLLESPAPDASASSECAERSTVEGAADEEVVVSLMKVSNTLLGAAVTQKQARFVADVGAYMQTSARPARDIFTRASRLVSSVVVVPLVVGDEAPLGGLYFALDTPCEFVNISDTLLGFIHGVTPLLYKKLASRVDDMTSLVQPAHRSSGATSGISTSSSTAQGEDAVNLGLGLGLGGEGSGALSCSSGCDGAQQGAAGGLSSAMPSGRLPTISSSQRLNTEAMLALLQQDLRQKSIRCRHGSAASGRAAEVSVGECIGQGGCGAVFRGTWQRVPVAVKVTPSRHNEAQAMQDAVEMAVLSSVQHPNIVTVYSCLTDMVETADGNGSRSVGASGDLRTHYRRLTADEDSEGETATFSLIVMEPCDKGTLRSAIKQGMLHQALPNGAVGVRLAPAVELLLDVAYALQYLHSMQLVHGDVKIENVLLKTDRARPMGVTPKLSDFGLTRILNDTQQAAVGGAAGRPAAHVAPEMFEAGGSITTAIDAYAFGILMWEVYTSKVAFGSVAPEDLARRVRDEGLRPRFPSSCPAAFSRLAQACWSADASARPQFAQIAAGLEQIAEQLAAGGV</sequence>
<dbReference type="PRINTS" id="PR00109">
    <property type="entry name" value="TYRKINASE"/>
</dbReference>
<dbReference type="AlphaFoldDB" id="A0A0D2LH05"/>
<evidence type="ECO:0000256" key="1">
    <source>
        <dbReference type="SAM" id="MobiDB-lite"/>
    </source>
</evidence>
<dbReference type="Gene3D" id="3.30.200.20">
    <property type="entry name" value="Phosphorylase Kinase, domain 1"/>
    <property type="match status" value="1"/>
</dbReference>
<feature type="region of interest" description="Disordered" evidence="1">
    <location>
        <begin position="408"/>
        <end position="427"/>
    </location>
</feature>
<keyword evidence="3" id="KW-0418">Kinase</keyword>
<name>A0A0D2LH05_9CHLO</name>
<reference evidence="3 4" key="1">
    <citation type="journal article" date="2013" name="BMC Genomics">
        <title>Reconstruction of the lipid metabolism for the microalga Monoraphidium neglectum from its genome sequence reveals characteristics suitable for biofuel production.</title>
        <authorList>
            <person name="Bogen C."/>
            <person name="Al-Dilaimi A."/>
            <person name="Albersmeier A."/>
            <person name="Wichmann J."/>
            <person name="Grundmann M."/>
            <person name="Rupp O."/>
            <person name="Lauersen K.J."/>
            <person name="Blifernez-Klassen O."/>
            <person name="Kalinowski J."/>
            <person name="Goesmann A."/>
            <person name="Mussgnug J.H."/>
            <person name="Kruse O."/>
        </authorList>
    </citation>
    <scope>NUCLEOTIDE SEQUENCE [LARGE SCALE GENOMIC DNA]</scope>
    <source>
        <strain evidence="3 4">SAG 48.87</strain>
    </source>
</reference>
<feature type="compositionally biased region" description="Low complexity" evidence="1">
    <location>
        <begin position="413"/>
        <end position="427"/>
    </location>
</feature>
<keyword evidence="4" id="KW-1185">Reference proteome</keyword>
<dbReference type="InterPro" id="IPR051681">
    <property type="entry name" value="Ser/Thr_Kinases-Pseudokinases"/>
</dbReference>
<keyword evidence="3" id="KW-0808">Transferase</keyword>
<dbReference type="SMART" id="SM00220">
    <property type="entry name" value="S_TKc"/>
    <property type="match status" value="1"/>
</dbReference>
<dbReference type="GeneID" id="25735063"/>
<dbReference type="GO" id="GO:0004674">
    <property type="term" value="F:protein serine/threonine kinase activity"/>
    <property type="evidence" value="ECO:0007669"/>
    <property type="project" value="TreeGrafter"/>
</dbReference>
<dbReference type="EMBL" id="KK100458">
    <property type="protein sequence ID" value="KIZ05774.1"/>
    <property type="molecule type" value="Genomic_DNA"/>
</dbReference>
<dbReference type="PROSITE" id="PS50011">
    <property type="entry name" value="PROTEIN_KINASE_DOM"/>
    <property type="match status" value="1"/>
</dbReference>
<accession>A0A0D2LH05</accession>
<dbReference type="Gene3D" id="1.10.510.10">
    <property type="entry name" value="Transferase(Phosphotransferase) domain 1"/>
    <property type="match status" value="1"/>
</dbReference>
<feature type="domain" description="Protein kinase" evidence="2">
    <location>
        <begin position="517"/>
        <end position="823"/>
    </location>
</feature>
<dbReference type="Proteomes" id="UP000054498">
    <property type="component" value="Unassembled WGS sequence"/>
</dbReference>
<proteinExistence type="predicted"/>
<dbReference type="RefSeq" id="XP_013904793.1">
    <property type="nucleotide sequence ID" value="XM_014049339.1"/>
</dbReference>
<organism evidence="3 4">
    <name type="scientific">Monoraphidium neglectum</name>
    <dbReference type="NCBI Taxonomy" id="145388"/>
    <lineage>
        <taxon>Eukaryota</taxon>
        <taxon>Viridiplantae</taxon>
        <taxon>Chlorophyta</taxon>
        <taxon>core chlorophytes</taxon>
        <taxon>Chlorophyceae</taxon>
        <taxon>CS clade</taxon>
        <taxon>Sphaeropleales</taxon>
        <taxon>Selenastraceae</taxon>
        <taxon>Monoraphidium</taxon>
    </lineage>
</organism>
<dbReference type="PROSITE" id="PS00108">
    <property type="entry name" value="PROTEIN_KINASE_ST"/>
    <property type="match status" value="1"/>
</dbReference>
<gene>
    <name evidence="3" type="ORF">MNEG_2185</name>
</gene>
<dbReference type="PANTHER" id="PTHR44329">
    <property type="entry name" value="SERINE/THREONINE-PROTEIN KINASE TNNI3K-RELATED"/>
    <property type="match status" value="1"/>
</dbReference>
<dbReference type="OrthoDB" id="1668230at2759"/>
<dbReference type="InterPro" id="IPR000719">
    <property type="entry name" value="Prot_kinase_dom"/>
</dbReference>
<evidence type="ECO:0000313" key="4">
    <source>
        <dbReference type="Proteomes" id="UP000054498"/>
    </source>
</evidence>
<evidence type="ECO:0000259" key="2">
    <source>
        <dbReference type="PROSITE" id="PS50011"/>
    </source>
</evidence>
<dbReference type="InterPro" id="IPR008271">
    <property type="entry name" value="Ser/Thr_kinase_AS"/>
</dbReference>
<protein>
    <submittedName>
        <fullName evidence="3">Mitogen-activated protein kinase kinase kinase MLT</fullName>
    </submittedName>
</protein>
<dbReference type="GO" id="GO:0005524">
    <property type="term" value="F:ATP binding"/>
    <property type="evidence" value="ECO:0007669"/>
    <property type="project" value="InterPro"/>
</dbReference>
<dbReference type="SUPFAM" id="SSF56112">
    <property type="entry name" value="Protein kinase-like (PK-like)"/>
    <property type="match status" value="1"/>
</dbReference>
<dbReference type="Pfam" id="PF07714">
    <property type="entry name" value="PK_Tyr_Ser-Thr"/>
    <property type="match status" value="2"/>
</dbReference>
<evidence type="ECO:0000313" key="3">
    <source>
        <dbReference type="EMBL" id="KIZ05774.1"/>
    </source>
</evidence>
<dbReference type="InterPro" id="IPR011009">
    <property type="entry name" value="Kinase-like_dom_sf"/>
</dbReference>
<dbReference type="STRING" id="145388.A0A0D2LH05"/>
<dbReference type="KEGG" id="mng:MNEG_2185"/>
<dbReference type="SUPFAM" id="SSF55781">
    <property type="entry name" value="GAF domain-like"/>
    <property type="match status" value="1"/>
</dbReference>
<dbReference type="InterPro" id="IPR001245">
    <property type="entry name" value="Ser-Thr/Tyr_kinase_cat_dom"/>
</dbReference>